<feature type="compositionally biased region" description="Basic residues" evidence="1">
    <location>
        <begin position="1515"/>
        <end position="1524"/>
    </location>
</feature>
<dbReference type="OrthoDB" id="6780341at2759"/>
<evidence type="ECO:0000256" key="2">
    <source>
        <dbReference type="SAM" id="Phobius"/>
    </source>
</evidence>
<dbReference type="InterPro" id="IPR003599">
    <property type="entry name" value="Ig_sub"/>
</dbReference>
<sequence length="3280" mass="364757">MQTQLSAGQQPIKISSETIPSVPPLTNNSIPVTKLETLVLQQPPTTQTSLNESIVNNTVAIFTIQPLISKPESSAVQQSTNILSEVNPSIPPSTSTLVNLSVTKLETPILQQTPKTQIPLTGSIVNKTVALSPIQHLISELEPLVEQHLIKIPSKIDPLPDLALAELSTNISYPKPEIPIQIPTPPNDTWSIESSSTPPLFLTVEVLPGLQSTNTPLEINFTLPKMPSIGFPINLKPITAQHTNQIPTLNKFPVVETSLIESIGNKSSIQSLALQPELSMRQQSTKIPIELPLGVEPPTNASLVQQITEIPSLNNFKYMTPSSRKLTKNKSNQQSLEMYSTLPKMTSTETLINMFSFPKVETTVVQQPIEKSSLNNSKKPVGDQSINQQSVKIPLVINFVLPAKTSTETLIDKFSLPKVELTVTPQTTEKQSLKNSRCTTEPSIKSIENQSINQQSVKTPSDINFMLPKMTSTETLINLFSFPKSEPTVVEQKAKLLSPYTSKYTTVSLIKPVRNQSVKTPSDINFMLPKMTSTETLVNLFSFPESEPTVVEQKAKLLSPYTSKYTTVSLIKPVRNQSINQQSVKIPLLINFVLPKMTSTETLTNISLFPKLKPTVLYQMAKIPSPDNSEWTTPISLKSTNQQSVKAPLEISSTLPKPFLLQSSTSKPIASAPKLELPMYQQSINLSVPIASLPLQISVKNKSIEISPVSKPGSSLNQSSLPESVTNKSVKLSSARHSVSKPPKKHKSTMAIRSLLTSESTPAHSLSLLKLLLEEPLQTPLVQIPSFPVETQTPSTPETLSTSEPNPFNQSTTSMKKPNFFEYLSSLDALQASLFSTEMPIPPLEFEPHEKCTLISIANETDTDTNSEETETPEINLETDTEFASLHNLSLVKTSEKPLVSPLSLIFPLKYGYSHTETIKLNIFIGDSFTSPTPASISIEHSSSTVPSTLHLLLTTLTHAPGKAGKFTNATEPSRFYSFIGLSNQKQQKFLQNISTESPHQISGLLKQSFTAEHPIPYILTSPFTNATKPSRFYSFIGLSNQKQQTFLQNISTESPHQMSGLLKQSFTAEPPIPYILTSLSSPIPVVNANNSASQFSALNQTSRINYQNIALSQTADLIKPTEYSQPLLTAAFSQVSSIVKQNVTPEKQNAWKQVAVLPNMYTAAPLILHLTAVADNNTGVTNIKNNLVQMPFQLYYERSNQDDPVVDLQKAPLDKDVNIMPDDNSNIGRHALNVRQTFSYPDNSKDFAKDSPDEQNYDDDDEKTPSPNNTLPHVKFVEPNPADIQPIEYENTITFQKPHQPRVFSNEEIMFFSKLTEPQFNLSSIAPTHNSSTHNKKTSKHSTKTYQKPPLEIQFPTEALPAKLNNSQKQFSVQNQIKTSSLNNTFPTTIGSNHLDMTNTENHKQTSEILDKNIYPNSENKSSKFLNKDNKQTSKSHIDVTTSTELKHVPSNETDVVTSNGESCISNEIKNSNHSTEMQYVDEDLNTYSTKSHTLTNFPSSSENMPSKKIGLSSHKKTHKPHKTTGSAESLATSHKLSSSTLKTSEHDGPNASTTKNHTTSHKQSSKSLNEDTTLENTQSTQKCLETDNTENNTSSSIQTSSEASDQDAQCLSNLNETRSKEDNSDYNSTQDYKSSQKSESLIEDVNFLSDIYNIQTKENSLEAHRTNSCNQLLLDQDVNFLFPGPDDTQTTKSSHKQIHSIVLRNKDVNISFTTVDIPPTTRKEVTSSYKTTHQQEHFSKISKHTKITETPNIVANIPQEIDDEGLKHFPDHKQTTLCEICNETETIQEPDASKPHQINTTYETTSELSRHEKTKTQTASLENRIKTTGTHGDKSSLATYMATSTHAPSTNNRDENDELINALHRGTTLSTKKFFNSLLHKFKSTTQSNLIETATLTSTVLGGSHFEQIGKEDLTSSIATVALTHKSVAESVPLPITSSLNTRNTITSSKTDDKINKGATTNFETKSSLTTLPCTEQDNKEITSNGKTNRHDSENKSTILSNSTTTTTTTMLFDKAVVTSDRYFKNITEPLTTEITNAGKLSMPKSKATNKFTSTNRSTVTSKKSTSHSEISSTSSSVTELTNSKLASYLFNTTKSTIKTTTEMKYHISHSKEKTSSTIEASTCGALEENTTRLPFNMTTNVSVYTTMVQNKTISDRIFSKMFNKTFTTSVVTKTTHTTLSHHTSEIETSNAKVGNKTISSKIYSTMSSRNETTNSELSHAEKTTVEIPKCLQTSQELETSEDEVHEQNSTSTTEDVKTLGILREVSKNITLSEIEMEHEERVPNDTARPAVSTAEEGFLQSTSHHIAVSNPEPSNKKEPIEEELFMLNGPNTAKAKHNVRNKSSTAEEIQDYTLNCTIYPIDDISNEDMMSILEFLRAIRGLKANVTNKTIETNSENSTNSKLQNVPQDMDLSSTNVKTTLEAIKETSSMYITTSNQETSTKSEKDYIADLLRTFSSQTTTENHTLTKDGLPELNSDLSQKATTESSLHSYTATSKEIVLTTNSITLPYYTITSTSTAQHTKENSTINQTKSIMETTKYESNKSSFDFHITLPVYPLNSTASIESYEKYYSSTVATRSKVMDDEATDCILNKNAFRTMKYEDFIVITEFPPTTTLVESNGSCNVTHSTSHQKSTSTQMDINMAHQPKDITSVATSNHQPHGISNNNETKISGTTLRYHLKAASFQSSDNDESEEMVYHSKKTLGSTNKLIKATTKSSLLAAFGFLNKQTATESSADTTIEIPTTTVSNTTEASNIPSTTVVHSSENITSESVKPYVTELPNLLLESTCNLSDYQAKNHCICSIDNLIKDLRIKFANNPLDIIMDNYTCPIFRRIDIGIIVGNESIPQVVKTRRDTDYYFEYIKKRDLVENKNIDRTLNEQFELKNTENEMFATPGMKIEIPCFNTMKEVPEKIIKYDWTFSDNLPLTEGKVQESGGTLIIENLSPQDGGNYTCTVKMENENSKKYEHHLSIISLPTYTATARILYNTSNKCEETDSDILFLYFPNVLGSMLCGDYFKACKIELKEPHCSGEYIHINISVIVEPINVIMPTLNTMMCDFNCQIRIYNRIVAFIIKNLEAIEKLTVFFRLSFRKQAMYPMEQSLKKTKHWTGTELPKLLIACPPGFGYHKRSHICGACGRNKFSRGDETHCTACPAGQYQPMVGSRSCLKCTSPLQDPYCLRVVYSNAQKFRIAIGITATFLILMSILLVCCRRSKGESSSRNAARNGRNEYLKSKRNLRRRSRDIDIEKQDTEPLLDKHKSKKYKSKKPPEPPPPDFF</sequence>
<keyword evidence="5" id="KW-1185">Reference proteome</keyword>
<gene>
    <name evidence="4" type="ORF">ILUMI_05866</name>
</gene>
<protein>
    <recommendedName>
        <fullName evidence="3">Ig-like domain-containing protein</fullName>
    </recommendedName>
</protein>
<feature type="compositionally biased region" description="Low complexity" evidence="1">
    <location>
        <begin position="2055"/>
        <end position="2079"/>
    </location>
</feature>
<name>A0A8K0D6D5_IGNLU</name>
<dbReference type="Proteomes" id="UP000801492">
    <property type="component" value="Unassembled WGS sequence"/>
</dbReference>
<feature type="compositionally biased region" description="Polar residues" evidence="1">
    <location>
        <begin position="712"/>
        <end position="736"/>
    </location>
</feature>
<feature type="region of interest" description="Disordered" evidence="1">
    <location>
        <begin position="1978"/>
        <end position="2002"/>
    </location>
</feature>
<feature type="region of interest" description="Disordered" evidence="1">
    <location>
        <begin position="2237"/>
        <end position="2257"/>
    </location>
</feature>
<feature type="compositionally biased region" description="Polar residues" evidence="1">
    <location>
        <begin position="1492"/>
        <end position="1506"/>
    </location>
</feature>
<accession>A0A8K0D6D5</accession>
<feature type="compositionally biased region" description="Polar residues" evidence="1">
    <location>
        <begin position="1567"/>
        <end position="1585"/>
    </location>
</feature>
<organism evidence="4 5">
    <name type="scientific">Ignelater luminosus</name>
    <name type="common">Cucubano</name>
    <name type="synonym">Pyrophorus luminosus</name>
    <dbReference type="NCBI Taxonomy" id="2038154"/>
    <lineage>
        <taxon>Eukaryota</taxon>
        <taxon>Metazoa</taxon>
        <taxon>Ecdysozoa</taxon>
        <taxon>Arthropoda</taxon>
        <taxon>Hexapoda</taxon>
        <taxon>Insecta</taxon>
        <taxon>Pterygota</taxon>
        <taxon>Neoptera</taxon>
        <taxon>Endopterygota</taxon>
        <taxon>Coleoptera</taxon>
        <taxon>Polyphaga</taxon>
        <taxon>Elateriformia</taxon>
        <taxon>Elateroidea</taxon>
        <taxon>Elateridae</taxon>
        <taxon>Agrypninae</taxon>
        <taxon>Pyrophorini</taxon>
        <taxon>Ignelater</taxon>
    </lineage>
</organism>
<dbReference type="PROSITE" id="PS50835">
    <property type="entry name" value="IG_LIKE"/>
    <property type="match status" value="1"/>
</dbReference>
<feature type="compositionally biased region" description="Polar residues" evidence="1">
    <location>
        <begin position="1627"/>
        <end position="1641"/>
    </location>
</feature>
<dbReference type="EMBL" id="VTPC01002268">
    <property type="protein sequence ID" value="KAF2900320.1"/>
    <property type="molecule type" value="Genomic_DNA"/>
</dbReference>
<feature type="compositionally biased region" description="Acidic residues" evidence="1">
    <location>
        <begin position="1254"/>
        <end position="1263"/>
    </location>
</feature>
<feature type="compositionally biased region" description="Basic and acidic residues" evidence="1">
    <location>
        <begin position="1244"/>
        <end position="1253"/>
    </location>
</feature>
<feature type="compositionally biased region" description="Low complexity" evidence="1">
    <location>
        <begin position="1530"/>
        <end position="1544"/>
    </location>
</feature>
<feature type="compositionally biased region" description="Low complexity" evidence="1">
    <location>
        <begin position="1591"/>
        <end position="1605"/>
    </location>
</feature>
<feature type="compositionally biased region" description="Polar residues" evidence="1">
    <location>
        <begin position="1608"/>
        <end position="1618"/>
    </location>
</feature>
<feature type="domain" description="Ig-like" evidence="3">
    <location>
        <begin position="2849"/>
        <end position="2973"/>
    </location>
</feature>
<dbReference type="Pfam" id="PF07699">
    <property type="entry name" value="Ephrin_rec_like"/>
    <property type="match status" value="1"/>
</dbReference>
<feature type="region of interest" description="Disordered" evidence="1">
    <location>
        <begin position="3220"/>
        <end position="3280"/>
    </location>
</feature>
<evidence type="ECO:0000259" key="3">
    <source>
        <dbReference type="PROSITE" id="PS50835"/>
    </source>
</evidence>
<feature type="region of interest" description="Disordered" evidence="1">
    <location>
        <begin position="708"/>
        <end position="749"/>
    </location>
</feature>
<feature type="compositionally biased region" description="Basic and acidic residues" evidence="1">
    <location>
        <begin position="1427"/>
        <end position="1439"/>
    </location>
</feature>
<feature type="region of interest" description="Disordered" evidence="1">
    <location>
        <begin position="2046"/>
        <end position="2079"/>
    </location>
</feature>
<evidence type="ECO:0000313" key="5">
    <source>
        <dbReference type="Proteomes" id="UP000801492"/>
    </source>
</evidence>
<feature type="compositionally biased region" description="Polar residues" evidence="1">
    <location>
        <begin position="1978"/>
        <end position="1989"/>
    </location>
</feature>
<feature type="compositionally biased region" description="Basic residues" evidence="1">
    <location>
        <begin position="1335"/>
        <end position="1344"/>
    </location>
</feature>
<dbReference type="Gene3D" id="2.60.40.10">
    <property type="entry name" value="Immunoglobulins"/>
    <property type="match status" value="1"/>
</dbReference>
<dbReference type="InterPro" id="IPR007110">
    <property type="entry name" value="Ig-like_dom"/>
</dbReference>
<reference evidence="4" key="1">
    <citation type="submission" date="2019-08" db="EMBL/GenBank/DDBJ databases">
        <title>The genome of the North American firefly Photinus pyralis.</title>
        <authorList>
            <consortium name="Photinus pyralis genome working group"/>
            <person name="Fallon T.R."/>
            <person name="Sander Lower S.E."/>
            <person name="Weng J.-K."/>
        </authorList>
    </citation>
    <scope>NUCLEOTIDE SEQUENCE</scope>
    <source>
        <strain evidence="4">TRF0915ILg1</strain>
        <tissue evidence="4">Whole body</tissue>
    </source>
</reference>
<feature type="region of interest" description="Disordered" evidence="1">
    <location>
        <begin position="1239"/>
        <end position="1275"/>
    </location>
</feature>
<evidence type="ECO:0000256" key="1">
    <source>
        <dbReference type="SAM" id="MobiDB-lite"/>
    </source>
</evidence>
<keyword evidence="2" id="KW-0812">Transmembrane</keyword>
<feature type="region of interest" description="Disordered" evidence="1">
    <location>
        <begin position="1492"/>
        <end position="1641"/>
    </location>
</feature>
<dbReference type="InterPro" id="IPR011641">
    <property type="entry name" value="Tyr-kin_ephrin_A/B_rcpt-like"/>
</dbReference>
<feature type="compositionally biased region" description="Basic and acidic residues" evidence="1">
    <location>
        <begin position="3245"/>
        <end position="3260"/>
    </location>
</feature>
<feature type="compositionally biased region" description="Polar residues" evidence="1">
    <location>
        <begin position="1416"/>
        <end position="1426"/>
    </location>
</feature>
<feature type="region of interest" description="Disordered" evidence="1">
    <location>
        <begin position="1404"/>
        <end position="1442"/>
    </location>
</feature>
<feature type="compositionally biased region" description="Low complexity" evidence="1">
    <location>
        <begin position="790"/>
        <end position="805"/>
    </location>
</feature>
<feature type="transmembrane region" description="Helical" evidence="2">
    <location>
        <begin position="3192"/>
        <end position="3213"/>
    </location>
</feature>
<feature type="compositionally biased region" description="Basic residues" evidence="1">
    <location>
        <begin position="738"/>
        <end position="748"/>
    </location>
</feature>
<evidence type="ECO:0000313" key="4">
    <source>
        <dbReference type="EMBL" id="KAF2900320.1"/>
    </source>
</evidence>
<keyword evidence="2" id="KW-1133">Transmembrane helix</keyword>
<dbReference type="SMART" id="SM00409">
    <property type="entry name" value="IG"/>
    <property type="match status" value="1"/>
</dbReference>
<feature type="region of interest" description="Disordered" evidence="1">
    <location>
        <begin position="1326"/>
        <end position="1346"/>
    </location>
</feature>
<dbReference type="InterPro" id="IPR036179">
    <property type="entry name" value="Ig-like_dom_sf"/>
</dbReference>
<dbReference type="SUPFAM" id="SSF48726">
    <property type="entry name" value="Immunoglobulin"/>
    <property type="match status" value="1"/>
</dbReference>
<feature type="region of interest" description="Disordered" evidence="1">
    <location>
        <begin position="787"/>
        <end position="810"/>
    </location>
</feature>
<proteinExistence type="predicted"/>
<dbReference type="InterPro" id="IPR013783">
    <property type="entry name" value="Ig-like_fold"/>
</dbReference>
<keyword evidence="2" id="KW-0472">Membrane</keyword>
<comment type="caution">
    <text evidence="4">The sequence shown here is derived from an EMBL/GenBank/DDBJ whole genome shotgun (WGS) entry which is preliminary data.</text>
</comment>